<dbReference type="AlphaFoldDB" id="A0A0C7CXL8"/>
<dbReference type="Proteomes" id="UP000644192">
    <property type="component" value="Unassembled WGS sequence"/>
</dbReference>
<dbReference type="PANTHER" id="PTHR33452">
    <property type="entry name" value="OXIDOREDUCTASE CATD-RELATED"/>
    <property type="match status" value="1"/>
</dbReference>
<evidence type="ECO:0000256" key="7">
    <source>
        <dbReference type="SAM" id="Phobius"/>
    </source>
</evidence>
<reference evidence="13" key="4">
    <citation type="submission" date="2017-05" db="EMBL/GenBank/DDBJ databases">
        <authorList>
            <person name="Giani T."/>
            <person name="Arena F."/>
            <person name="Pollini S."/>
            <person name="Di Pilato V."/>
            <person name="D'Andrea M.M."/>
            <person name="Henrici De Angelis L."/>
            <person name="Bassetti M."/>
            <person name="Rossolini G.M."/>
        </authorList>
    </citation>
    <scope>NUCLEOTIDE SEQUENCE [LARGE SCALE GENOMIC DNA]</scope>
    <source>
        <strain evidence="13">S567_C10_BS</strain>
    </source>
</reference>
<evidence type="ECO:0000256" key="3">
    <source>
        <dbReference type="ARBA" id="ARBA00022475"/>
    </source>
</evidence>
<evidence type="ECO:0000256" key="1">
    <source>
        <dbReference type="ARBA" id="ARBA00004651"/>
    </source>
</evidence>
<keyword evidence="3" id="KW-1003">Cell membrane</keyword>
<keyword evidence="5 7" id="KW-1133">Transmembrane helix</keyword>
<evidence type="ECO:0000313" key="12">
    <source>
        <dbReference type="Proteomes" id="UP000045039"/>
    </source>
</evidence>
<dbReference type="InterPro" id="IPR051907">
    <property type="entry name" value="DoxX-like_oxidoreductase"/>
</dbReference>
<dbReference type="Proteomes" id="UP000253594">
    <property type="component" value="Unassembled WGS sequence"/>
</dbReference>
<dbReference type="EMBL" id="QORE01000174">
    <property type="protein sequence ID" value="RCI75434.1"/>
    <property type="molecule type" value="Genomic_DNA"/>
</dbReference>
<feature type="transmembrane region" description="Helical" evidence="7">
    <location>
        <begin position="138"/>
        <end position="157"/>
    </location>
</feature>
<comment type="caution">
    <text evidence="11">The sequence shown here is derived from an EMBL/GenBank/DDBJ whole genome shotgun (WGS) entry which is preliminary data.</text>
</comment>
<feature type="transmembrane region" description="Helical" evidence="7">
    <location>
        <begin position="92"/>
        <end position="112"/>
    </location>
</feature>
<name>A0A0C7CXL8_PSEAI</name>
<reference evidence="11 14" key="5">
    <citation type="submission" date="2018-07" db="EMBL/GenBank/DDBJ databases">
        <title>Mechanisms of high-level aminoglycoside resistance among Gram-negative pathogens in Brazil.</title>
        <authorList>
            <person name="Ballaben A.S."/>
            <person name="Darini A.L.C."/>
            <person name="Doi Y."/>
        </authorList>
    </citation>
    <scope>NUCLEOTIDE SEQUENCE [LARGE SCALE GENOMIC DNA]</scope>
    <source>
        <strain evidence="11 14">B2-305</strain>
    </source>
</reference>
<reference evidence="12" key="2">
    <citation type="submission" date="2015-06" db="EMBL/GenBank/DDBJ databases">
        <authorList>
            <person name="Radhakrishnan Rajesh"/>
            <person name="Underwood Anthony"/>
            <person name="Al-Shahib Ali"/>
        </authorList>
    </citation>
    <scope>NUCLEOTIDE SEQUENCE [LARGE SCALE GENOMIC DNA]</scope>
    <source>
        <strain evidence="12">P19_London_7_VIM_2_05_10</strain>
    </source>
</reference>
<comment type="subcellular location">
    <subcellularLocation>
        <location evidence="1">Cell membrane</location>
        <topology evidence="1">Multi-pass membrane protein</topology>
    </subcellularLocation>
</comment>
<reference evidence="9" key="6">
    <citation type="submission" date="2020-01" db="EMBL/GenBank/DDBJ databases">
        <title>Bacteria Cultured from War Wounds Associated with the Conflict in Eastern Ukraine.</title>
        <authorList>
            <person name="Snesrud E."/>
            <person name="Galac M.R."/>
            <person name="Mc Gann P."/>
            <person name="Valentine K."/>
            <person name="Viacheslav K."/>
        </authorList>
    </citation>
    <scope>NUCLEOTIDE SEQUENCE</scope>
    <source>
        <strain evidence="9">VNMU148</strain>
    </source>
</reference>
<accession>A0A0C7CXL8</accession>
<evidence type="ECO:0000256" key="5">
    <source>
        <dbReference type="ARBA" id="ARBA00022989"/>
    </source>
</evidence>
<keyword evidence="6 7" id="KW-0472">Membrane</keyword>
<dbReference type="EMBL" id="WXZT01000022">
    <property type="protein sequence ID" value="MZZ15647.1"/>
    <property type="molecule type" value="Genomic_DNA"/>
</dbReference>
<sequence>MQASDLRAWRRPFALLDRCGGWSADLSLRLFLAWEFFESGWEKWNGENWFGDIQSAFPFPFDRLPAAFNWELSLWAELLGALFLLLGLGTRLTALVLIVVTLVATAAVHWPAEWSSLAELARGYSITDHGFGNFKLPAIYLAALLPLLLAGAGKLSLDHWLGRRLGLSR</sequence>
<dbReference type="PANTHER" id="PTHR33452:SF7">
    <property type="entry name" value="DOXX FAMILY PROTEIN"/>
    <property type="match status" value="1"/>
</dbReference>
<dbReference type="OMA" id="LSMWAEL"/>
<reference evidence="10" key="3">
    <citation type="submission" date="2017-05" db="EMBL/GenBank/DDBJ databases">
        <authorList>
            <person name="Song R."/>
            <person name="Chenine A.L."/>
            <person name="Ruprecht R.M."/>
        </authorList>
    </citation>
    <scope>NUCLEOTIDE SEQUENCE [LARGE SCALE GENOMIC DNA]</scope>
    <source>
        <strain evidence="10">S567_C10_BS</strain>
    </source>
</reference>
<dbReference type="Pfam" id="PF07681">
    <property type="entry name" value="DoxX"/>
    <property type="match status" value="1"/>
</dbReference>
<dbReference type="EMBL" id="NFFZ01000023">
    <property type="protein sequence ID" value="OTI56192.1"/>
    <property type="molecule type" value="Genomic_DNA"/>
</dbReference>
<organism evidence="11 14">
    <name type="scientific">Pseudomonas aeruginosa</name>
    <dbReference type="NCBI Taxonomy" id="287"/>
    <lineage>
        <taxon>Bacteria</taxon>
        <taxon>Pseudomonadati</taxon>
        <taxon>Pseudomonadota</taxon>
        <taxon>Gammaproteobacteria</taxon>
        <taxon>Pseudomonadales</taxon>
        <taxon>Pseudomonadaceae</taxon>
        <taxon>Pseudomonas</taxon>
    </lineage>
</organism>
<evidence type="ECO:0000313" key="8">
    <source>
        <dbReference type="EMBL" id="CRO42602.1"/>
    </source>
</evidence>
<evidence type="ECO:0000313" key="11">
    <source>
        <dbReference type="EMBL" id="RCI75434.1"/>
    </source>
</evidence>
<dbReference type="GO" id="GO:0005886">
    <property type="term" value="C:plasma membrane"/>
    <property type="evidence" value="ECO:0007669"/>
    <property type="project" value="UniProtKB-SubCell"/>
</dbReference>
<keyword evidence="4 7" id="KW-0812">Transmembrane</keyword>
<reference evidence="8" key="1">
    <citation type="submission" date="2015-06" db="EMBL/GenBank/DDBJ databases">
        <authorList>
            <person name="Radhakrishnan R."/>
            <person name="Underwood A."/>
            <person name="Al-Shahib A."/>
        </authorList>
    </citation>
    <scope>NUCLEOTIDE SEQUENCE</scope>
    <source>
        <strain evidence="8">P19_London_7_VIM_2_05_10</strain>
    </source>
</reference>
<evidence type="ECO:0000256" key="6">
    <source>
        <dbReference type="ARBA" id="ARBA00023136"/>
    </source>
</evidence>
<dbReference type="SMR" id="A0A0C7CXL8"/>
<dbReference type="Proteomes" id="UP000045039">
    <property type="component" value="Unassembled WGS sequence"/>
</dbReference>
<evidence type="ECO:0000313" key="10">
    <source>
        <dbReference type="EMBL" id="OTI56192.1"/>
    </source>
</evidence>
<dbReference type="EMBL" id="CVVU01000088">
    <property type="protein sequence ID" value="CRO42602.1"/>
    <property type="molecule type" value="Genomic_DNA"/>
</dbReference>
<evidence type="ECO:0000256" key="4">
    <source>
        <dbReference type="ARBA" id="ARBA00022692"/>
    </source>
</evidence>
<evidence type="ECO:0000313" key="14">
    <source>
        <dbReference type="Proteomes" id="UP000253594"/>
    </source>
</evidence>
<proteinExistence type="inferred from homology"/>
<gene>
    <name evidence="10" type="ORF">CAZ10_30755</name>
    <name evidence="11" type="ORF">DT376_07680</name>
    <name evidence="9" type="ORF">GUL26_25630</name>
    <name evidence="8" type="ORF">PAERUG_P19_London_7_VIM_2_05_10_01594</name>
</gene>
<accession>A0A1S1C367</accession>
<protein>
    <submittedName>
        <fullName evidence="8 9">DoxX</fullName>
    </submittedName>
    <submittedName>
        <fullName evidence="11">DoxX family protein</fullName>
    </submittedName>
</protein>
<evidence type="ECO:0000256" key="2">
    <source>
        <dbReference type="ARBA" id="ARBA00006679"/>
    </source>
</evidence>
<dbReference type="Proteomes" id="UP000194857">
    <property type="component" value="Unassembled WGS sequence"/>
</dbReference>
<evidence type="ECO:0000313" key="13">
    <source>
        <dbReference type="Proteomes" id="UP000194857"/>
    </source>
</evidence>
<comment type="similarity">
    <text evidence="2">Belongs to the DoxX family.</text>
</comment>
<dbReference type="RefSeq" id="WP_003113020.1">
    <property type="nucleotide sequence ID" value="NZ_AP014839.1"/>
</dbReference>
<evidence type="ECO:0000313" key="9">
    <source>
        <dbReference type="EMBL" id="MZZ15647.1"/>
    </source>
</evidence>
<dbReference type="InterPro" id="IPR032808">
    <property type="entry name" value="DoxX"/>
</dbReference>